<keyword evidence="2" id="KW-1185">Reference proteome</keyword>
<name>A0A841MBK8_9BACT</name>
<dbReference type="Proteomes" id="UP000588604">
    <property type="component" value="Unassembled WGS sequence"/>
</dbReference>
<dbReference type="AlphaFoldDB" id="A0A841MBK8"/>
<gene>
    <name evidence="1" type="ORF">FHS59_000305</name>
</gene>
<evidence type="ECO:0000313" key="1">
    <source>
        <dbReference type="EMBL" id="MBB6324690.1"/>
    </source>
</evidence>
<protein>
    <submittedName>
        <fullName evidence="1">Uncharacterized protein</fullName>
    </submittedName>
</protein>
<organism evidence="1 2">
    <name type="scientific">Algoriphagus iocasae</name>
    <dbReference type="NCBI Taxonomy" id="1836499"/>
    <lineage>
        <taxon>Bacteria</taxon>
        <taxon>Pseudomonadati</taxon>
        <taxon>Bacteroidota</taxon>
        <taxon>Cytophagia</taxon>
        <taxon>Cytophagales</taxon>
        <taxon>Cyclobacteriaceae</taxon>
        <taxon>Algoriphagus</taxon>
    </lineage>
</organism>
<comment type="caution">
    <text evidence="1">The sequence shown here is derived from an EMBL/GenBank/DDBJ whole genome shotgun (WGS) entry which is preliminary data.</text>
</comment>
<reference evidence="1 2" key="1">
    <citation type="submission" date="2020-08" db="EMBL/GenBank/DDBJ databases">
        <title>Genomic Encyclopedia of Type Strains, Phase IV (KMG-IV): sequencing the most valuable type-strain genomes for metagenomic binning, comparative biology and taxonomic classification.</title>
        <authorList>
            <person name="Goeker M."/>
        </authorList>
    </citation>
    <scope>NUCLEOTIDE SEQUENCE [LARGE SCALE GENOMIC DNA]</scope>
    <source>
        <strain evidence="1 2">DSM 102044</strain>
    </source>
</reference>
<dbReference type="EMBL" id="JACIJO010000001">
    <property type="protein sequence ID" value="MBB6324690.1"/>
    <property type="molecule type" value="Genomic_DNA"/>
</dbReference>
<evidence type="ECO:0000313" key="2">
    <source>
        <dbReference type="Proteomes" id="UP000588604"/>
    </source>
</evidence>
<sequence length="34" mass="4100">MLVTLIDSKFILYKVIIINYTFSEFLRIEIYTAK</sequence>
<proteinExistence type="predicted"/>
<accession>A0A841MBK8</accession>